<dbReference type="Proteomes" id="UP001162131">
    <property type="component" value="Unassembled WGS sequence"/>
</dbReference>
<sequence>MGIKTTSRSESLNSQVKRSIRILKRNKNCRILTVFDNIIKSENDNFEKKVCIQKEKLYGPYKGNLAVSWNNVFTRYSYNLFQKSLEKIEQCSINKVEDGNIYYCINSSFNLILDKKGRKVNL</sequence>
<dbReference type="AlphaFoldDB" id="A0AAU9J6K3"/>
<proteinExistence type="predicted"/>
<name>A0AAU9J6K3_9CILI</name>
<keyword evidence="2" id="KW-1185">Reference proteome</keyword>
<protein>
    <recommendedName>
        <fullName evidence="3">Transposase</fullName>
    </recommendedName>
</protein>
<evidence type="ECO:0000313" key="1">
    <source>
        <dbReference type="EMBL" id="CAG9322870.1"/>
    </source>
</evidence>
<comment type="caution">
    <text evidence="1">The sequence shown here is derived from an EMBL/GenBank/DDBJ whole genome shotgun (WGS) entry which is preliminary data.</text>
</comment>
<organism evidence="1 2">
    <name type="scientific">Blepharisma stoltei</name>
    <dbReference type="NCBI Taxonomy" id="1481888"/>
    <lineage>
        <taxon>Eukaryota</taxon>
        <taxon>Sar</taxon>
        <taxon>Alveolata</taxon>
        <taxon>Ciliophora</taxon>
        <taxon>Postciliodesmatophora</taxon>
        <taxon>Heterotrichea</taxon>
        <taxon>Heterotrichida</taxon>
        <taxon>Blepharismidae</taxon>
        <taxon>Blepharisma</taxon>
    </lineage>
</organism>
<evidence type="ECO:0000313" key="2">
    <source>
        <dbReference type="Proteomes" id="UP001162131"/>
    </source>
</evidence>
<gene>
    <name evidence="1" type="ORF">BSTOLATCC_MIC32035</name>
</gene>
<evidence type="ECO:0008006" key="3">
    <source>
        <dbReference type="Google" id="ProtNLM"/>
    </source>
</evidence>
<accession>A0AAU9J6K3</accession>
<reference evidence="1" key="1">
    <citation type="submission" date="2021-09" db="EMBL/GenBank/DDBJ databases">
        <authorList>
            <consortium name="AG Swart"/>
            <person name="Singh M."/>
            <person name="Singh A."/>
            <person name="Seah K."/>
            <person name="Emmerich C."/>
        </authorList>
    </citation>
    <scope>NUCLEOTIDE SEQUENCE</scope>
    <source>
        <strain evidence="1">ATCC30299</strain>
    </source>
</reference>
<dbReference type="EMBL" id="CAJZBQ010000032">
    <property type="protein sequence ID" value="CAG9322870.1"/>
    <property type="molecule type" value="Genomic_DNA"/>
</dbReference>